<evidence type="ECO:0000256" key="6">
    <source>
        <dbReference type="ARBA" id="ARBA00023098"/>
    </source>
</evidence>
<keyword evidence="5 10" id="KW-1133">Transmembrane helix</keyword>
<comment type="pathway">
    <text evidence="10">Lipid metabolism; phospholipid metabolism.</text>
</comment>
<dbReference type="SMART" id="SM01207">
    <property type="entry name" value="G3P_acyltransf"/>
    <property type="match status" value="1"/>
</dbReference>
<keyword evidence="11" id="KW-0012">Acyltransferase</keyword>
<dbReference type="PANTHER" id="PTHR30309:SF0">
    <property type="entry name" value="GLYCEROL-3-PHOSPHATE ACYLTRANSFERASE-RELATED"/>
    <property type="match status" value="1"/>
</dbReference>
<keyword evidence="6 10" id="KW-0443">Lipid metabolism</keyword>
<keyword evidence="8 10" id="KW-0594">Phospholipid biosynthesis</keyword>
<keyword evidence="2 10" id="KW-0444">Lipid biosynthesis</keyword>
<dbReference type="Proteomes" id="UP000249134">
    <property type="component" value="Chromosome 1"/>
</dbReference>
<dbReference type="EC" id="2.3.1.275" evidence="10"/>
<organism evidence="11 12">
    <name type="scientific">Lederbergia lenta</name>
    <name type="common">Bacillus lentus</name>
    <dbReference type="NCBI Taxonomy" id="1467"/>
    <lineage>
        <taxon>Bacteria</taxon>
        <taxon>Bacillati</taxon>
        <taxon>Bacillota</taxon>
        <taxon>Bacilli</taxon>
        <taxon>Bacillales</taxon>
        <taxon>Bacillaceae</taxon>
        <taxon>Lederbergia</taxon>
    </lineage>
</organism>
<keyword evidence="7 10" id="KW-0472">Membrane</keyword>
<comment type="subunit">
    <text evidence="10">Probably interacts with PlsX.</text>
</comment>
<comment type="function">
    <text evidence="10">Catalyzes the transfer of an acyl group from acyl-phosphate (acyl-PO(4)) to glycerol-3-phosphate (G3P) to form lysophosphatidic acid (LPA). This enzyme utilizes acyl-phosphate as fatty acyl donor, but not acyl-CoA or acyl-ACP.</text>
</comment>
<reference evidence="11 12" key="1">
    <citation type="submission" date="2018-06" db="EMBL/GenBank/DDBJ databases">
        <authorList>
            <consortium name="Pathogen Informatics"/>
            <person name="Doyle S."/>
        </authorList>
    </citation>
    <scope>NUCLEOTIDE SEQUENCE [LARGE SCALE GENOMIC DNA]</scope>
    <source>
        <strain evidence="11 12">NCTC4824</strain>
    </source>
</reference>
<dbReference type="STRING" id="1348624.GCA_001591545_00386"/>
<keyword evidence="3 10" id="KW-0808">Transferase</keyword>
<comment type="subcellular location">
    <subcellularLocation>
        <location evidence="10">Cell membrane</location>
        <topology evidence="10">Multi-pass membrane protein</topology>
    </subcellularLocation>
</comment>
<evidence type="ECO:0000256" key="5">
    <source>
        <dbReference type="ARBA" id="ARBA00022989"/>
    </source>
</evidence>
<keyword evidence="12" id="KW-1185">Reference proteome</keyword>
<evidence type="ECO:0000256" key="4">
    <source>
        <dbReference type="ARBA" id="ARBA00022692"/>
    </source>
</evidence>
<evidence type="ECO:0000256" key="9">
    <source>
        <dbReference type="ARBA" id="ARBA00023264"/>
    </source>
</evidence>
<feature type="transmembrane region" description="Helical" evidence="10">
    <location>
        <begin position="80"/>
        <end position="100"/>
    </location>
</feature>
<accession>A0A2X4VV44</accession>
<evidence type="ECO:0000256" key="1">
    <source>
        <dbReference type="ARBA" id="ARBA00022475"/>
    </source>
</evidence>
<comment type="similarity">
    <text evidence="10">Belongs to the PlsY family.</text>
</comment>
<name>A0A2X4VV44_LEDLE</name>
<evidence type="ECO:0000256" key="7">
    <source>
        <dbReference type="ARBA" id="ARBA00023136"/>
    </source>
</evidence>
<comment type="catalytic activity">
    <reaction evidence="10">
        <text>an acyl phosphate + sn-glycerol 3-phosphate = a 1-acyl-sn-glycero-3-phosphate + phosphate</text>
        <dbReference type="Rhea" id="RHEA:34075"/>
        <dbReference type="ChEBI" id="CHEBI:43474"/>
        <dbReference type="ChEBI" id="CHEBI:57597"/>
        <dbReference type="ChEBI" id="CHEBI:57970"/>
        <dbReference type="ChEBI" id="CHEBI:59918"/>
        <dbReference type="EC" id="2.3.1.275"/>
    </reaction>
</comment>
<dbReference type="GO" id="GO:0008654">
    <property type="term" value="P:phospholipid biosynthetic process"/>
    <property type="evidence" value="ECO:0007669"/>
    <property type="project" value="UniProtKB-UniRule"/>
</dbReference>
<evidence type="ECO:0000256" key="10">
    <source>
        <dbReference type="HAMAP-Rule" id="MF_01043"/>
    </source>
</evidence>
<feature type="transmembrane region" description="Helical" evidence="10">
    <location>
        <begin position="47"/>
        <end position="74"/>
    </location>
</feature>
<evidence type="ECO:0000256" key="8">
    <source>
        <dbReference type="ARBA" id="ARBA00023209"/>
    </source>
</evidence>
<dbReference type="UniPathway" id="UPA00085"/>
<sequence>MKEIILLIGAYIIGNMLTGHVLAKFFYQKEIYHEGSGNAGARNAGRLFGKSAFVITFFGDAGKGAITLLLARWLGFTLEWQLFILLAVIIGHIFPVVLHFHGGKGMSTYIGGMLAFHPILFSVFTGVFLIIYLVFKSVTLAGMAALFILPVIMILFSFEWPAIIVSSIISALVIFAHRRNITEKIFIERKIS</sequence>
<dbReference type="InterPro" id="IPR003811">
    <property type="entry name" value="G3P_acylTferase_PlsY"/>
</dbReference>
<keyword evidence="4 10" id="KW-0812">Transmembrane</keyword>
<dbReference type="KEGG" id="blen:NCTC4824_01293"/>
<dbReference type="AlphaFoldDB" id="A0A2X4VV44"/>
<dbReference type="GO" id="GO:0005886">
    <property type="term" value="C:plasma membrane"/>
    <property type="evidence" value="ECO:0007669"/>
    <property type="project" value="UniProtKB-SubCell"/>
</dbReference>
<evidence type="ECO:0000256" key="2">
    <source>
        <dbReference type="ARBA" id="ARBA00022516"/>
    </source>
</evidence>
<protein>
    <recommendedName>
        <fullName evidence="10">Glycerol-3-phosphate acyltransferase</fullName>
    </recommendedName>
    <alternativeName>
        <fullName evidence="10">Acyl-PO4 G3P acyltransferase</fullName>
    </alternativeName>
    <alternativeName>
        <fullName evidence="10">Acyl-phosphate--glycerol-3-phosphate acyltransferase</fullName>
    </alternativeName>
    <alternativeName>
        <fullName evidence="10">G3P acyltransferase</fullName>
        <shortName evidence="10">GPAT</shortName>
        <ecNumber evidence="10">2.3.1.275</ecNumber>
    </alternativeName>
    <alternativeName>
        <fullName evidence="10">Lysophosphatidic acid synthase</fullName>
        <shortName evidence="10">LPA synthase</shortName>
    </alternativeName>
</protein>
<evidence type="ECO:0000256" key="3">
    <source>
        <dbReference type="ARBA" id="ARBA00022679"/>
    </source>
</evidence>
<dbReference type="HAMAP" id="MF_01043">
    <property type="entry name" value="PlsY"/>
    <property type="match status" value="1"/>
</dbReference>
<dbReference type="PANTHER" id="PTHR30309">
    <property type="entry name" value="INNER MEMBRANE PROTEIN YGIH"/>
    <property type="match status" value="1"/>
</dbReference>
<dbReference type="GO" id="GO:0043772">
    <property type="term" value="F:acyl-phosphate glycerol-3-phosphate acyltransferase activity"/>
    <property type="evidence" value="ECO:0007669"/>
    <property type="project" value="UniProtKB-UniRule"/>
</dbReference>
<gene>
    <name evidence="11" type="primary">plsY_1</name>
    <name evidence="10" type="synonym">plsY</name>
    <name evidence="11" type="ORF">NCTC4824_01293</name>
</gene>
<feature type="transmembrane region" description="Helical" evidence="10">
    <location>
        <begin position="112"/>
        <end position="135"/>
    </location>
</feature>
<proteinExistence type="inferred from homology"/>
<dbReference type="Pfam" id="PF02660">
    <property type="entry name" value="G3P_acyltransf"/>
    <property type="match status" value="1"/>
</dbReference>
<evidence type="ECO:0000313" key="12">
    <source>
        <dbReference type="Proteomes" id="UP000249134"/>
    </source>
</evidence>
<feature type="transmembrane region" description="Helical" evidence="10">
    <location>
        <begin position="147"/>
        <end position="175"/>
    </location>
</feature>
<dbReference type="EMBL" id="LS483476">
    <property type="protein sequence ID" value="SQI54209.1"/>
    <property type="molecule type" value="Genomic_DNA"/>
</dbReference>
<keyword evidence="1 10" id="KW-1003">Cell membrane</keyword>
<feature type="transmembrane region" description="Helical" evidence="10">
    <location>
        <begin position="6"/>
        <end position="27"/>
    </location>
</feature>
<keyword evidence="9 10" id="KW-1208">Phospholipid metabolism</keyword>
<evidence type="ECO:0000313" key="11">
    <source>
        <dbReference type="EMBL" id="SQI54209.1"/>
    </source>
</evidence>
<dbReference type="RefSeq" id="WP_066136728.1">
    <property type="nucleotide sequence ID" value="NZ_CBCSGM010000001.1"/>
</dbReference>